<proteinExistence type="predicted"/>
<name>A0ABR8YZ70_9MICO</name>
<sequence>MSREDARHAAMCVIRAEQQAPGRQLFTVSILGDLSSSTPPRKTVTLAPHDVVRLVEAFLEDVAEDG</sequence>
<dbReference type="EMBL" id="JACSPO010000001">
    <property type="protein sequence ID" value="MBD8061353.1"/>
    <property type="molecule type" value="Genomic_DNA"/>
</dbReference>
<keyword evidence="2" id="KW-1185">Reference proteome</keyword>
<protein>
    <submittedName>
        <fullName evidence="1">Uncharacterized protein</fullName>
    </submittedName>
</protein>
<dbReference type="RefSeq" id="WP_251838473.1">
    <property type="nucleotide sequence ID" value="NZ_JACSPO010000001.1"/>
</dbReference>
<evidence type="ECO:0000313" key="2">
    <source>
        <dbReference type="Proteomes" id="UP000661894"/>
    </source>
</evidence>
<comment type="caution">
    <text evidence="1">The sequence shown here is derived from an EMBL/GenBank/DDBJ whole genome shotgun (WGS) entry which is preliminary data.</text>
</comment>
<accession>A0ABR8YZ70</accession>
<reference evidence="1 2" key="1">
    <citation type="submission" date="2020-08" db="EMBL/GenBank/DDBJ databases">
        <title>A Genomic Blueprint of the Chicken Gut Microbiome.</title>
        <authorList>
            <person name="Gilroy R."/>
            <person name="Ravi A."/>
            <person name="Getino M."/>
            <person name="Pursley I."/>
            <person name="Horton D.L."/>
            <person name="Alikhan N.-F."/>
            <person name="Baker D."/>
            <person name="Gharbi K."/>
            <person name="Hall N."/>
            <person name="Watson M."/>
            <person name="Adriaenssens E.M."/>
            <person name="Foster-Nyarko E."/>
            <person name="Jarju S."/>
            <person name="Secka A."/>
            <person name="Antonio M."/>
            <person name="Oren A."/>
            <person name="Chaudhuri R."/>
            <person name="La Ragione R.M."/>
            <person name="Hildebrand F."/>
            <person name="Pallen M.J."/>
        </authorList>
    </citation>
    <scope>NUCLEOTIDE SEQUENCE [LARGE SCALE GENOMIC DNA]</scope>
    <source>
        <strain evidence="1 2">Sa1BUA1</strain>
    </source>
</reference>
<dbReference type="Proteomes" id="UP000661894">
    <property type="component" value="Unassembled WGS sequence"/>
</dbReference>
<evidence type="ECO:0000313" key="1">
    <source>
        <dbReference type="EMBL" id="MBD8061353.1"/>
    </source>
</evidence>
<organism evidence="1 2">
    <name type="scientific">Oceanitalea stevensii</name>
    <dbReference type="NCBI Taxonomy" id="2763072"/>
    <lineage>
        <taxon>Bacteria</taxon>
        <taxon>Bacillati</taxon>
        <taxon>Actinomycetota</taxon>
        <taxon>Actinomycetes</taxon>
        <taxon>Micrococcales</taxon>
        <taxon>Bogoriellaceae</taxon>
        <taxon>Georgenia</taxon>
    </lineage>
</organism>
<gene>
    <name evidence="1" type="ORF">H9624_03325</name>
</gene>